<accession>A0A1G6HYK7</accession>
<dbReference type="GO" id="GO:0030420">
    <property type="term" value="P:establishment of competence for transformation"/>
    <property type="evidence" value="ECO:0007669"/>
    <property type="project" value="UniProtKB-KW"/>
</dbReference>
<keyword evidence="3" id="KW-1133">Transmembrane helix</keyword>
<dbReference type="NCBIfam" id="TIGR02532">
    <property type="entry name" value="IV_pilin_GFxxxE"/>
    <property type="match status" value="1"/>
</dbReference>
<dbReference type="STRING" id="1612202.SAMN05421734_103290"/>
<name>A0A1G6HYK7_9BACI</name>
<sequence>MLKEIKTSSRFIFTNKNQDGFTLVEALISIVVLSLITLLLPSLYTLVVPVREYDQHAVYQFFHFITDEISQSEIYSVSNDQMQLNNTLNETITIEQYQTVIRRRVNQSGHEILLRDVLSFELVENEHFIHIKVMTQSGEHYEKNIHKTIP</sequence>
<proteinExistence type="predicted"/>
<evidence type="ECO:0000256" key="2">
    <source>
        <dbReference type="ARBA" id="ARBA00023287"/>
    </source>
</evidence>
<dbReference type="AlphaFoldDB" id="A0A1G6HYK7"/>
<organism evidence="4 5">
    <name type="scientific">Pelagirhabdus alkalitolerans</name>
    <dbReference type="NCBI Taxonomy" id="1612202"/>
    <lineage>
        <taxon>Bacteria</taxon>
        <taxon>Bacillati</taxon>
        <taxon>Bacillota</taxon>
        <taxon>Bacilli</taxon>
        <taxon>Bacillales</taxon>
        <taxon>Bacillaceae</taxon>
        <taxon>Pelagirhabdus</taxon>
    </lineage>
</organism>
<evidence type="ECO:0000313" key="5">
    <source>
        <dbReference type="Proteomes" id="UP000242949"/>
    </source>
</evidence>
<reference evidence="5" key="1">
    <citation type="submission" date="2016-09" db="EMBL/GenBank/DDBJ databases">
        <authorList>
            <person name="Varghese N."/>
            <person name="Submissions S."/>
        </authorList>
    </citation>
    <scope>NUCLEOTIDE SEQUENCE [LARGE SCALE GENOMIC DNA]</scope>
    <source>
        <strain evidence="5">S5</strain>
    </source>
</reference>
<evidence type="ECO:0000256" key="3">
    <source>
        <dbReference type="SAM" id="Phobius"/>
    </source>
</evidence>
<dbReference type="RefSeq" id="WP_090794636.1">
    <property type="nucleotide sequence ID" value="NZ_FMYI01000003.1"/>
</dbReference>
<dbReference type="OrthoDB" id="2361316at2"/>
<gene>
    <name evidence="4" type="ORF">SAMN05421734_103290</name>
</gene>
<feature type="transmembrane region" description="Helical" evidence="3">
    <location>
        <begin position="21"/>
        <end position="44"/>
    </location>
</feature>
<protein>
    <submittedName>
        <fullName evidence="4">Competence protein ComGF</fullName>
    </submittedName>
</protein>
<evidence type="ECO:0000256" key="1">
    <source>
        <dbReference type="ARBA" id="ARBA00004241"/>
    </source>
</evidence>
<dbReference type="Pfam" id="PF07963">
    <property type="entry name" value="N_methyl"/>
    <property type="match status" value="1"/>
</dbReference>
<keyword evidence="2" id="KW-0178">Competence</keyword>
<keyword evidence="5" id="KW-1185">Reference proteome</keyword>
<keyword evidence="3" id="KW-0472">Membrane</keyword>
<dbReference type="EMBL" id="FMYI01000003">
    <property type="protein sequence ID" value="SDB99379.1"/>
    <property type="molecule type" value="Genomic_DNA"/>
</dbReference>
<dbReference type="GO" id="GO:0009986">
    <property type="term" value="C:cell surface"/>
    <property type="evidence" value="ECO:0007669"/>
    <property type="project" value="UniProtKB-SubCell"/>
</dbReference>
<dbReference type="Pfam" id="PF15980">
    <property type="entry name" value="ComGF"/>
    <property type="match status" value="1"/>
</dbReference>
<dbReference type="NCBIfam" id="NF041002">
    <property type="entry name" value="pilin_ComGF"/>
    <property type="match status" value="1"/>
</dbReference>
<dbReference type="InterPro" id="IPR012902">
    <property type="entry name" value="N_methyl_site"/>
</dbReference>
<dbReference type="InterPro" id="IPR016977">
    <property type="entry name" value="ComGF"/>
</dbReference>
<keyword evidence="3" id="KW-0812">Transmembrane</keyword>
<comment type="subcellular location">
    <subcellularLocation>
        <location evidence="1">Cell surface</location>
    </subcellularLocation>
</comment>
<dbReference type="Proteomes" id="UP000242949">
    <property type="component" value="Unassembled WGS sequence"/>
</dbReference>
<evidence type="ECO:0000313" key="4">
    <source>
        <dbReference type="EMBL" id="SDB99379.1"/>
    </source>
</evidence>